<keyword evidence="9 11" id="KW-0472">Membrane</keyword>
<dbReference type="InterPro" id="IPR039426">
    <property type="entry name" value="TonB-dep_rcpt-like"/>
</dbReference>
<name>A0A7W2TVV4_9GAMM</name>
<evidence type="ECO:0000256" key="11">
    <source>
        <dbReference type="PROSITE-ProRule" id="PRU01360"/>
    </source>
</evidence>
<dbReference type="GO" id="GO:0006826">
    <property type="term" value="P:iron ion transport"/>
    <property type="evidence" value="ECO:0007669"/>
    <property type="project" value="UniProtKB-KW"/>
</dbReference>
<comment type="caution">
    <text evidence="16">The sequence shown here is derived from an EMBL/GenBank/DDBJ whole genome shotgun (WGS) entry which is preliminary data.</text>
</comment>
<proteinExistence type="inferred from homology"/>
<evidence type="ECO:0000256" key="1">
    <source>
        <dbReference type="ARBA" id="ARBA00004571"/>
    </source>
</evidence>
<dbReference type="Gene3D" id="2.40.170.20">
    <property type="entry name" value="TonB-dependent receptor, beta-barrel domain"/>
    <property type="match status" value="1"/>
</dbReference>
<dbReference type="PROSITE" id="PS52016">
    <property type="entry name" value="TONB_DEPENDENT_REC_3"/>
    <property type="match status" value="1"/>
</dbReference>
<sequence length="768" mass="84260">MRYSDPRKSPINRLSAAVLLASLSAGTLAQSSGALEEIVVTAQKREQSLQDTPIAITAFGASELEQRGIKDLTDIGTTVPNVKIATLPSNTLKATIAIRGSVTSNPSITWEPTVGMYLDGVFVGKFSGNVFKVAELERIEVLRGPQGTLYGKNTTGGAVNMITHRPSGELGGKLRAGLGNFGFWETYGSLDLPALELGGAGELMAKVTLSKEERDGFYDNKDTQLGSISHPFTGQPVQPNPSSKIDFNAVDSEVGRLDLLWDVNERLAARYTIDKAKVRNTPSKPQFTDINTSNLAFGFPFPQDLDQYLLPEDKNKRSISNDADMYEGFDSTSQSLFVDYDFGKVGAMGDLSVKYTGNTRKLDFEQALDNDGTPFSLYHTAIDTDYTQDSHELQFTGSTERLEYVLGLFYFEEEADVKNPQLPLVDFFGPSVLNNAYGYDGKQKAVYGQLEWTPALAALQDRLTLTFGLRWTEEEKDAYISHPAPNRPAFDSLGSDKWTNTTPSFIVAYDLSENVNIYAKYSEGFKAGGFNGESGDPVAFSDGYDPETVKAYELGLKSRLLDNRLQVNLAGFVNKESDLQLTVFTSGSSASSTVDNVGKATKQGFEVEVIYQPIADLMLTANLGYLDSEYDEYLEFDPAVGAVVDKRNIKANQYAPELTYNLGAEYTVASAGWGEVIARLDYTYSDDYVGYINPEQNRPLQLDSYGLLSGRLSVADIRVAGDTRLNVALWGKNLTNEDYRLNGIPFGPFAVSYFGNPRTYGVEATLSF</sequence>
<dbReference type="Pfam" id="PF07715">
    <property type="entry name" value="Plug"/>
    <property type="match status" value="1"/>
</dbReference>
<dbReference type="GO" id="GO:0009279">
    <property type="term" value="C:cell outer membrane"/>
    <property type="evidence" value="ECO:0007669"/>
    <property type="project" value="UniProtKB-SubCell"/>
</dbReference>
<keyword evidence="6" id="KW-0408">Iron</keyword>
<reference evidence="16 17" key="1">
    <citation type="submission" date="2020-07" db="EMBL/GenBank/DDBJ databases">
        <title>Halieaceae bacterium, F7430, whole genome shotgun sequencing project.</title>
        <authorList>
            <person name="Jiang S."/>
            <person name="Liu Z.W."/>
            <person name="Du Z.J."/>
        </authorList>
    </citation>
    <scope>NUCLEOTIDE SEQUENCE [LARGE SCALE GENOMIC DNA]</scope>
    <source>
        <strain evidence="16 17">F7430</strain>
    </source>
</reference>
<feature type="chain" id="PRO_5030784995" evidence="13">
    <location>
        <begin position="30"/>
        <end position="768"/>
    </location>
</feature>
<keyword evidence="8 12" id="KW-0798">TonB box</keyword>
<dbReference type="Proteomes" id="UP000539350">
    <property type="component" value="Unassembled WGS sequence"/>
</dbReference>
<comment type="similarity">
    <text evidence="11 12">Belongs to the TonB-dependent receptor family.</text>
</comment>
<keyword evidence="4" id="KW-0410">Iron transport</keyword>
<evidence type="ECO:0000259" key="14">
    <source>
        <dbReference type="Pfam" id="PF00593"/>
    </source>
</evidence>
<evidence type="ECO:0000256" key="10">
    <source>
        <dbReference type="ARBA" id="ARBA00023237"/>
    </source>
</evidence>
<dbReference type="Pfam" id="PF00593">
    <property type="entry name" value="TonB_dep_Rec_b-barrel"/>
    <property type="match status" value="1"/>
</dbReference>
<evidence type="ECO:0000256" key="5">
    <source>
        <dbReference type="ARBA" id="ARBA00022692"/>
    </source>
</evidence>
<dbReference type="EMBL" id="JACFXU010000014">
    <property type="protein sequence ID" value="MBA6412885.1"/>
    <property type="molecule type" value="Genomic_DNA"/>
</dbReference>
<evidence type="ECO:0000256" key="9">
    <source>
        <dbReference type="ARBA" id="ARBA00023136"/>
    </source>
</evidence>
<gene>
    <name evidence="16" type="ORF">H2508_07155</name>
</gene>
<evidence type="ECO:0000256" key="4">
    <source>
        <dbReference type="ARBA" id="ARBA00022496"/>
    </source>
</evidence>
<protein>
    <submittedName>
        <fullName evidence="16">TonB-dependent receptor</fullName>
    </submittedName>
</protein>
<dbReference type="PANTHER" id="PTHR32552:SF81">
    <property type="entry name" value="TONB-DEPENDENT OUTER MEMBRANE RECEPTOR"/>
    <property type="match status" value="1"/>
</dbReference>
<organism evidence="16 17">
    <name type="scientific">Sediminihaliea albiluteola</name>
    <dbReference type="NCBI Taxonomy" id="2758564"/>
    <lineage>
        <taxon>Bacteria</taxon>
        <taxon>Pseudomonadati</taxon>
        <taxon>Pseudomonadota</taxon>
        <taxon>Gammaproteobacteria</taxon>
        <taxon>Cellvibrionales</taxon>
        <taxon>Halieaceae</taxon>
        <taxon>Sediminihaliea</taxon>
    </lineage>
</organism>
<dbReference type="PANTHER" id="PTHR32552">
    <property type="entry name" value="FERRICHROME IRON RECEPTOR-RELATED"/>
    <property type="match status" value="1"/>
</dbReference>
<keyword evidence="17" id="KW-1185">Reference proteome</keyword>
<dbReference type="InterPro" id="IPR012910">
    <property type="entry name" value="Plug_dom"/>
</dbReference>
<comment type="subcellular location">
    <subcellularLocation>
        <location evidence="1 11">Cell outer membrane</location>
        <topology evidence="1 11">Multi-pass membrane protein</topology>
    </subcellularLocation>
</comment>
<evidence type="ECO:0000256" key="8">
    <source>
        <dbReference type="ARBA" id="ARBA00023077"/>
    </source>
</evidence>
<keyword evidence="16" id="KW-0675">Receptor</keyword>
<dbReference type="SUPFAM" id="SSF56935">
    <property type="entry name" value="Porins"/>
    <property type="match status" value="1"/>
</dbReference>
<keyword evidence="13" id="KW-0732">Signal</keyword>
<evidence type="ECO:0000256" key="2">
    <source>
        <dbReference type="ARBA" id="ARBA00022448"/>
    </source>
</evidence>
<keyword evidence="2 11" id="KW-0813">Transport</keyword>
<evidence type="ECO:0000256" key="3">
    <source>
        <dbReference type="ARBA" id="ARBA00022452"/>
    </source>
</evidence>
<evidence type="ECO:0000256" key="12">
    <source>
        <dbReference type="RuleBase" id="RU003357"/>
    </source>
</evidence>
<keyword evidence="5 11" id="KW-0812">Transmembrane</keyword>
<evidence type="ECO:0000256" key="13">
    <source>
        <dbReference type="SAM" id="SignalP"/>
    </source>
</evidence>
<evidence type="ECO:0000256" key="7">
    <source>
        <dbReference type="ARBA" id="ARBA00023065"/>
    </source>
</evidence>
<dbReference type="InterPro" id="IPR000531">
    <property type="entry name" value="Beta-barrel_TonB"/>
</dbReference>
<keyword evidence="7" id="KW-0406">Ion transport</keyword>
<evidence type="ECO:0000256" key="6">
    <source>
        <dbReference type="ARBA" id="ARBA00023004"/>
    </source>
</evidence>
<dbReference type="RefSeq" id="WP_182171096.1">
    <property type="nucleotide sequence ID" value="NZ_JACFXU010000014.1"/>
</dbReference>
<evidence type="ECO:0000313" key="16">
    <source>
        <dbReference type="EMBL" id="MBA6412885.1"/>
    </source>
</evidence>
<keyword evidence="3 11" id="KW-1134">Transmembrane beta strand</keyword>
<feature type="domain" description="TonB-dependent receptor-like beta-barrel" evidence="14">
    <location>
        <begin position="291"/>
        <end position="734"/>
    </location>
</feature>
<keyword evidence="10 11" id="KW-0998">Cell outer membrane</keyword>
<feature type="domain" description="TonB-dependent receptor plug" evidence="15">
    <location>
        <begin position="49"/>
        <end position="158"/>
    </location>
</feature>
<accession>A0A7W2TVV4</accession>
<dbReference type="InterPro" id="IPR036942">
    <property type="entry name" value="Beta-barrel_TonB_sf"/>
</dbReference>
<dbReference type="AlphaFoldDB" id="A0A7W2TVV4"/>
<feature type="signal peptide" evidence="13">
    <location>
        <begin position="1"/>
        <end position="29"/>
    </location>
</feature>
<evidence type="ECO:0000313" key="17">
    <source>
        <dbReference type="Proteomes" id="UP000539350"/>
    </source>
</evidence>
<dbReference type="CDD" id="cd01347">
    <property type="entry name" value="ligand_gated_channel"/>
    <property type="match status" value="1"/>
</dbReference>
<evidence type="ECO:0000259" key="15">
    <source>
        <dbReference type="Pfam" id="PF07715"/>
    </source>
</evidence>